<reference evidence="1" key="1">
    <citation type="journal article" date="2013" name="Environ. Microbiol.">
        <title>Microbiota from the distal guts of lean and obese adolescents exhibit partial functional redundancy besides clear differences in community structure.</title>
        <authorList>
            <person name="Ferrer M."/>
            <person name="Ruiz A."/>
            <person name="Lanza F."/>
            <person name="Haange S.B."/>
            <person name="Oberbach A."/>
            <person name="Till H."/>
            <person name="Bargiela R."/>
            <person name="Campoy C."/>
            <person name="Segura M.T."/>
            <person name="Richter M."/>
            <person name="von Bergen M."/>
            <person name="Seifert J."/>
            <person name="Suarez A."/>
        </authorList>
    </citation>
    <scope>NUCLEOTIDE SEQUENCE</scope>
</reference>
<dbReference type="AlphaFoldDB" id="K1SE27"/>
<dbReference type="SUPFAM" id="SSF51445">
    <property type="entry name" value="(Trans)glycosidases"/>
    <property type="match status" value="1"/>
</dbReference>
<feature type="non-terminal residue" evidence="1">
    <location>
        <position position="1"/>
    </location>
</feature>
<name>K1SE27_9ZZZZ</name>
<protein>
    <submittedName>
        <fullName evidence="1">Beta-galactosidase/beta-glucuronidase</fullName>
    </submittedName>
</protein>
<sequence>NRRLCNTFRELDPTRYTTNALNGLMAAGYRLREIMGDVMRKFPAQPGPSGGDGGGSNALNSFMSLMSGEKGDYFATHPLLTEALSGCEDSCDVIGLNYLTGRHVLEHELHPHKAVLGTETYPADIVRLWRIVEENPHMIGDFTWAGYDYLGEAGCGIFHYDGGANFSSIYPERTAYIGDLDLLGNRAPSAICGRSFTVCGRHLIWQCCGWNTTVRPPAKRLGCSRITLPAGHGPVLRDRRLRWMCTPPRRKWNCS</sequence>
<comment type="caution">
    <text evidence="1">The sequence shown here is derived from an EMBL/GenBank/DDBJ whole genome shotgun (WGS) entry which is preliminary data.</text>
</comment>
<evidence type="ECO:0000313" key="1">
    <source>
        <dbReference type="EMBL" id="EKC59012.1"/>
    </source>
</evidence>
<proteinExistence type="predicted"/>
<accession>K1SE27</accession>
<gene>
    <name evidence="1" type="ORF">LEA_13583</name>
</gene>
<dbReference type="Gene3D" id="3.20.20.80">
    <property type="entry name" value="Glycosidases"/>
    <property type="match status" value="1"/>
</dbReference>
<dbReference type="EMBL" id="AJWY01009218">
    <property type="protein sequence ID" value="EKC59012.1"/>
    <property type="molecule type" value="Genomic_DNA"/>
</dbReference>
<dbReference type="InterPro" id="IPR017853">
    <property type="entry name" value="GH"/>
</dbReference>
<organism evidence="1">
    <name type="scientific">human gut metagenome</name>
    <dbReference type="NCBI Taxonomy" id="408170"/>
    <lineage>
        <taxon>unclassified sequences</taxon>
        <taxon>metagenomes</taxon>
        <taxon>organismal metagenomes</taxon>
    </lineage>
</organism>